<feature type="region of interest" description="Disordered" evidence="7">
    <location>
        <begin position="241"/>
        <end position="262"/>
    </location>
</feature>
<evidence type="ECO:0000256" key="4">
    <source>
        <dbReference type="ARBA" id="ARBA00022833"/>
    </source>
</evidence>
<keyword evidence="2 6" id="KW-0479">Metal-binding</keyword>
<dbReference type="AlphaFoldDB" id="A0AAP0BA40"/>
<dbReference type="GO" id="GO:0008270">
    <property type="term" value="F:zinc ion binding"/>
    <property type="evidence" value="ECO:0007669"/>
    <property type="project" value="UniProtKB-UniRule"/>
</dbReference>
<organism evidence="9 10">
    <name type="scientific">Platanthera zijinensis</name>
    <dbReference type="NCBI Taxonomy" id="2320716"/>
    <lineage>
        <taxon>Eukaryota</taxon>
        <taxon>Viridiplantae</taxon>
        <taxon>Streptophyta</taxon>
        <taxon>Embryophyta</taxon>
        <taxon>Tracheophyta</taxon>
        <taxon>Spermatophyta</taxon>
        <taxon>Magnoliopsida</taxon>
        <taxon>Liliopsida</taxon>
        <taxon>Asparagales</taxon>
        <taxon>Orchidaceae</taxon>
        <taxon>Orchidoideae</taxon>
        <taxon>Orchideae</taxon>
        <taxon>Orchidinae</taxon>
        <taxon>Platanthera</taxon>
    </lineage>
</organism>
<keyword evidence="4 6" id="KW-0862">Zinc</keyword>
<evidence type="ECO:0000256" key="5">
    <source>
        <dbReference type="PROSITE-ProRule" id="PRU00325"/>
    </source>
</evidence>
<dbReference type="InterPro" id="IPR018289">
    <property type="entry name" value="MULE_transposase_dom"/>
</dbReference>
<comment type="caution">
    <text evidence="9">The sequence shown here is derived from an EMBL/GenBank/DDBJ whole genome shotgun (WGS) entry which is preliminary data.</text>
</comment>
<name>A0AAP0BA40_9ASPA</name>
<proteinExistence type="inferred from homology"/>
<comment type="subcellular location">
    <subcellularLocation>
        <location evidence="6">Nucleus</location>
    </subcellularLocation>
</comment>
<protein>
    <recommendedName>
        <fullName evidence="6">Protein FAR1-RELATED SEQUENCE</fullName>
    </recommendedName>
</protein>
<comment type="function">
    <text evidence="6">Putative transcription activator involved in regulating light control of development.</text>
</comment>
<feature type="domain" description="SWIM-type" evidence="8">
    <location>
        <begin position="688"/>
        <end position="724"/>
    </location>
</feature>
<dbReference type="Pfam" id="PF03101">
    <property type="entry name" value="FAR1"/>
    <property type="match status" value="2"/>
</dbReference>
<evidence type="ECO:0000256" key="3">
    <source>
        <dbReference type="ARBA" id="ARBA00022771"/>
    </source>
</evidence>
<dbReference type="InterPro" id="IPR031052">
    <property type="entry name" value="FHY3/FAR1"/>
</dbReference>
<dbReference type="Pfam" id="PF04434">
    <property type="entry name" value="SWIM"/>
    <property type="match status" value="1"/>
</dbReference>
<evidence type="ECO:0000256" key="1">
    <source>
        <dbReference type="ARBA" id="ARBA00005889"/>
    </source>
</evidence>
<reference evidence="9 10" key="1">
    <citation type="journal article" date="2022" name="Nat. Plants">
        <title>Genomes of leafy and leafless Platanthera orchids illuminate the evolution of mycoheterotrophy.</title>
        <authorList>
            <person name="Li M.H."/>
            <person name="Liu K.W."/>
            <person name="Li Z."/>
            <person name="Lu H.C."/>
            <person name="Ye Q.L."/>
            <person name="Zhang D."/>
            <person name="Wang J.Y."/>
            <person name="Li Y.F."/>
            <person name="Zhong Z.M."/>
            <person name="Liu X."/>
            <person name="Yu X."/>
            <person name="Liu D.K."/>
            <person name="Tu X.D."/>
            <person name="Liu B."/>
            <person name="Hao Y."/>
            <person name="Liao X.Y."/>
            <person name="Jiang Y.T."/>
            <person name="Sun W.H."/>
            <person name="Chen J."/>
            <person name="Chen Y.Q."/>
            <person name="Ai Y."/>
            <person name="Zhai J.W."/>
            <person name="Wu S.S."/>
            <person name="Zhou Z."/>
            <person name="Hsiao Y.Y."/>
            <person name="Wu W.L."/>
            <person name="Chen Y.Y."/>
            <person name="Lin Y.F."/>
            <person name="Hsu J.L."/>
            <person name="Li C.Y."/>
            <person name="Wang Z.W."/>
            <person name="Zhao X."/>
            <person name="Zhong W.Y."/>
            <person name="Ma X.K."/>
            <person name="Ma L."/>
            <person name="Huang J."/>
            <person name="Chen G.Z."/>
            <person name="Huang M.Z."/>
            <person name="Huang L."/>
            <person name="Peng D.H."/>
            <person name="Luo Y.B."/>
            <person name="Zou S.Q."/>
            <person name="Chen S.P."/>
            <person name="Lan S."/>
            <person name="Tsai W.C."/>
            <person name="Van de Peer Y."/>
            <person name="Liu Z.J."/>
        </authorList>
    </citation>
    <scope>NUCLEOTIDE SEQUENCE [LARGE SCALE GENOMIC DNA]</scope>
    <source>
        <strain evidence="9">Lor287</strain>
    </source>
</reference>
<evidence type="ECO:0000313" key="9">
    <source>
        <dbReference type="EMBL" id="KAK8934433.1"/>
    </source>
</evidence>
<evidence type="ECO:0000313" key="10">
    <source>
        <dbReference type="Proteomes" id="UP001418222"/>
    </source>
</evidence>
<evidence type="ECO:0000259" key="8">
    <source>
        <dbReference type="PROSITE" id="PS50966"/>
    </source>
</evidence>
<accession>A0AAP0BA40</accession>
<dbReference type="Pfam" id="PF10551">
    <property type="entry name" value="MULE"/>
    <property type="match status" value="1"/>
</dbReference>
<dbReference type="PANTHER" id="PTHR31669:SF281">
    <property type="entry name" value="PROTEIN FAR1-RELATED SEQUENCE"/>
    <property type="match status" value="1"/>
</dbReference>
<evidence type="ECO:0000256" key="2">
    <source>
        <dbReference type="ARBA" id="ARBA00022723"/>
    </source>
</evidence>
<dbReference type="SMART" id="SM00575">
    <property type="entry name" value="ZnF_PMZ"/>
    <property type="match status" value="1"/>
</dbReference>
<dbReference type="Proteomes" id="UP001418222">
    <property type="component" value="Unassembled WGS sequence"/>
</dbReference>
<dbReference type="GO" id="GO:0005634">
    <property type="term" value="C:nucleus"/>
    <property type="evidence" value="ECO:0007669"/>
    <property type="project" value="UniProtKB-SubCell"/>
</dbReference>
<dbReference type="PANTHER" id="PTHR31669">
    <property type="entry name" value="PROTEIN FAR1-RELATED SEQUENCE 10-RELATED"/>
    <property type="match status" value="1"/>
</dbReference>
<dbReference type="GO" id="GO:0006355">
    <property type="term" value="P:regulation of DNA-templated transcription"/>
    <property type="evidence" value="ECO:0007669"/>
    <property type="project" value="UniProtKB-UniRule"/>
</dbReference>
<dbReference type="InterPro" id="IPR004330">
    <property type="entry name" value="FAR1_DNA_bnd_dom"/>
</dbReference>
<comment type="similarity">
    <text evidence="1 6">Belongs to the FHY3/FAR1 family.</text>
</comment>
<gene>
    <name evidence="9" type="primary">FRS7</name>
    <name evidence="9" type="ORF">KSP39_PZI014563</name>
</gene>
<evidence type="ECO:0000256" key="7">
    <source>
        <dbReference type="SAM" id="MobiDB-lite"/>
    </source>
</evidence>
<evidence type="ECO:0000256" key="6">
    <source>
        <dbReference type="RuleBase" id="RU367018"/>
    </source>
</evidence>
<dbReference type="PROSITE" id="PS50966">
    <property type="entry name" value="ZF_SWIM"/>
    <property type="match status" value="1"/>
</dbReference>
<sequence>MPEAAAQPTISGEGTSENSLIPNLGMSFESDEKAYQFYCFYAREMGFGVRKHLVKRRSNGTVYARTFCCYKEGFCRTLTEGKKPRPDARTGCGAHIDVRLLDDDKFHVTEFQAEHNHDLVRKPSEIQLESVDNSVAAGKARKWYSSGEHLARKFVLKTYFSSDFANSPHFGQGEIKLIGENVDNEDWVPKIDMEFEDDDEAYEFYSNYAARIGFSVRKHLVKRRTSGLVYSRTYVCHKEGQSRKSNELKKDQQHLRGPKPYDRTGCASSMTIKIMKNGRYRVTEVELKHNHPLVIPSKAHLFRWRWRRGLVGAQADSIGSGDIRAAAFVSSDNTNSSSMFDGYTNYAPVKHITETLPGDVGAMLQYVQEKQEEDPSFYYALHLDQNERLSCIFWADAKSMVDFECFGDVLCLDTTYKYRDFGRPFVPFVGVNNHKETISFGAAMMYDETEESFKWLFETFKAAMCGKQPNVLLTDRSDAISNAVAVVWPGTTHRICVWHMYNDAIKHLNFIFQGSTTFAKDFSRCMYDVEDVEDFMLEWTNLVEKYDLSRNSWLTKLYEDREKWCLVYGRQTFYADIKSSLVKESFTGKLKDHLCSERNMLDFCKHYERELNERRHVELEADFRACHSYGKMPASKIMRQAANAYTSAVLKIFQSEFELSMDLMVYNFDHVQATYIYKVKAEDNTKEYIVSFNPSDNIIICSCRKFDFMGIQCRHVLKVLDIINIKELPLQYILKRWTKDAKNMNLRSMHEIEVGCENKSALGKRYSRLQYICNRVAVRAAETDESYAFIETLSNELMNQVCNIQKRTPPERPQAS</sequence>
<dbReference type="InterPro" id="IPR007527">
    <property type="entry name" value="Znf_SWIM"/>
</dbReference>
<dbReference type="InterPro" id="IPR006564">
    <property type="entry name" value="Znf_PMZ"/>
</dbReference>
<dbReference type="EMBL" id="JBBWWQ010000012">
    <property type="protein sequence ID" value="KAK8934433.1"/>
    <property type="molecule type" value="Genomic_DNA"/>
</dbReference>
<keyword evidence="6" id="KW-0539">Nucleus</keyword>
<keyword evidence="3 5" id="KW-0863">Zinc-finger</keyword>
<keyword evidence="10" id="KW-1185">Reference proteome</keyword>